<organism evidence="6 7">
    <name type="scientific">Elsinoe ampelina</name>
    <dbReference type="NCBI Taxonomy" id="302913"/>
    <lineage>
        <taxon>Eukaryota</taxon>
        <taxon>Fungi</taxon>
        <taxon>Dikarya</taxon>
        <taxon>Ascomycota</taxon>
        <taxon>Pezizomycotina</taxon>
        <taxon>Dothideomycetes</taxon>
        <taxon>Dothideomycetidae</taxon>
        <taxon>Myriangiales</taxon>
        <taxon>Elsinoaceae</taxon>
        <taxon>Elsinoe</taxon>
    </lineage>
</organism>
<evidence type="ECO:0000256" key="4">
    <source>
        <dbReference type="ARBA" id="ARBA00023136"/>
    </source>
</evidence>
<evidence type="ECO:0000256" key="2">
    <source>
        <dbReference type="ARBA" id="ARBA00022692"/>
    </source>
</evidence>
<feature type="transmembrane region" description="Helical" evidence="5">
    <location>
        <begin position="237"/>
        <end position="254"/>
    </location>
</feature>
<dbReference type="PANTHER" id="PTHR31465:SF35">
    <property type="entry name" value="RTA1 DOMAIN PROTEIN-RELATED"/>
    <property type="match status" value="1"/>
</dbReference>
<name>A0A6A6FYR0_9PEZI</name>
<keyword evidence="2 5" id="KW-0812">Transmembrane</keyword>
<dbReference type="OrthoDB" id="3358017at2759"/>
<feature type="transmembrane region" description="Helical" evidence="5">
    <location>
        <begin position="156"/>
        <end position="178"/>
    </location>
</feature>
<comment type="subcellular location">
    <subcellularLocation>
        <location evidence="1">Membrane</location>
        <topology evidence="1">Multi-pass membrane protein</topology>
    </subcellularLocation>
</comment>
<accession>A0A6A6FYR0</accession>
<reference evidence="7" key="1">
    <citation type="journal article" date="2020" name="Stud. Mycol.">
        <title>101 Dothideomycetes genomes: A test case for predicting lifestyles and emergence of pathogens.</title>
        <authorList>
            <person name="Haridas S."/>
            <person name="Albert R."/>
            <person name="Binder M."/>
            <person name="Bloem J."/>
            <person name="LaButti K."/>
            <person name="Salamov A."/>
            <person name="Andreopoulos B."/>
            <person name="Baker S."/>
            <person name="Barry K."/>
            <person name="Bills G."/>
            <person name="Bluhm B."/>
            <person name="Cannon C."/>
            <person name="Castanera R."/>
            <person name="Culley D."/>
            <person name="Daum C."/>
            <person name="Ezra D."/>
            <person name="Gonzalez J."/>
            <person name="Henrissat B."/>
            <person name="Kuo A."/>
            <person name="Liang C."/>
            <person name="Lipzen A."/>
            <person name="Lutzoni F."/>
            <person name="Magnuson J."/>
            <person name="Mondo S."/>
            <person name="Nolan M."/>
            <person name="Ohm R."/>
            <person name="Pangilinan J."/>
            <person name="Park H.-J."/>
            <person name="Ramirez L."/>
            <person name="Alfaro M."/>
            <person name="Sun H."/>
            <person name="Tritt A."/>
            <person name="Yoshinaga Y."/>
            <person name="Zwiers L.-H."/>
            <person name="Turgeon B."/>
            <person name="Goodwin S."/>
            <person name="Spatafora J."/>
            <person name="Crous P."/>
            <person name="Grigoriev I."/>
        </authorList>
    </citation>
    <scope>NUCLEOTIDE SEQUENCE [LARGE SCALE GENOMIC DNA]</scope>
    <source>
        <strain evidence="7">CECT 20119</strain>
    </source>
</reference>
<dbReference type="Pfam" id="PF04479">
    <property type="entry name" value="RTA1"/>
    <property type="match status" value="1"/>
</dbReference>
<dbReference type="AlphaFoldDB" id="A0A6A6FYR0"/>
<feature type="transmembrane region" description="Helical" evidence="5">
    <location>
        <begin position="199"/>
        <end position="217"/>
    </location>
</feature>
<dbReference type="Proteomes" id="UP000799538">
    <property type="component" value="Unassembled WGS sequence"/>
</dbReference>
<feature type="transmembrane region" description="Helical" evidence="5">
    <location>
        <begin position="12"/>
        <end position="38"/>
    </location>
</feature>
<dbReference type="InterPro" id="IPR007568">
    <property type="entry name" value="RTA1"/>
</dbReference>
<evidence type="ECO:0000256" key="5">
    <source>
        <dbReference type="SAM" id="Phobius"/>
    </source>
</evidence>
<evidence type="ECO:0000256" key="1">
    <source>
        <dbReference type="ARBA" id="ARBA00004141"/>
    </source>
</evidence>
<gene>
    <name evidence="6" type="ORF">BDZ85DRAFT_207853</name>
</gene>
<feature type="transmembrane region" description="Helical" evidence="5">
    <location>
        <begin position="79"/>
        <end position="100"/>
    </location>
</feature>
<keyword evidence="4 5" id="KW-0472">Membrane</keyword>
<evidence type="ECO:0000256" key="3">
    <source>
        <dbReference type="ARBA" id="ARBA00022989"/>
    </source>
</evidence>
<dbReference type="EMBL" id="ML992537">
    <property type="protein sequence ID" value="KAF2218571.1"/>
    <property type="molecule type" value="Genomic_DNA"/>
</dbReference>
<feature type="transmembrane region" description="Helical" evidence="5">
    <location>
        <begin position="121"/>
        <end position="144"/>
    </location>
</feature>
<protein>
    <submittedName>
        <fullName evidence="6">RTA1 like protein-domain-containing protein</fullName>
    </submittedName>
</protein>
<evidence type="ECO:0000313" key="6">
    <source>
        <dbReference type="EMBL" id="KAF2218571.1"/>
    </source>
</evidence>
<keyword evidence="7" id="KW-1185">Reference proteome</keyword>
<evidence type="ECO:0000313" key="7">
    <source>
        <dbReference type="Proteomes" id="UP000799538"/>
    </source>
</evidence>
<feature type="transmembrane region" description="Helical" evidence="5">
    <location>
        <begin position="45"/>
        <end position="67"/>
    </location>
</feature>
<sequence>MAVLESHNGYYLWHYLPSVLPAAIFVILFALSFAYLTFRLVKTRTWFCIPFLVGILFETIGYIGRALAHNRTADLPPYIMQSTLILLAPALLAASVYMVLARVIITVDGSSLSIVPVRRMTLIFVLGDVFSFLVQASGAGVMVMNKSNSMKMGSNIIMAGLVIQILIFGFFCVTAGVWHKRMNRVPPAAAFNVEVPWGSMMGMLYGVSGLIMVRSVFRLIEYGQGNDGYLLSTEWPLYVFDAVLMWLVTVLWAWRYPTGISKGRRTGVEAGFGRGGVEMESKR</sequence>
<dbReference type="PANTHER" id="PTHR31465">
    <property type="entry name" value="PROTEIN RTA1-RELATED"/>
    <property type="match status" value="1"/>
</dbReference>
<proteinExistence type="predicted"/>
<dbReference type="GO" id="GO:0016020">
    <property type="term" value="C:membrane"/>
    <property type="evidence" value="ECO:0007669"/>
    <property type="project" value="UniProtKB-SubCell"/>
</dbReference>
<keyword evidence="3 5" id="KW-1133">Transmembrane helix</keyword>